<evidence type="ECO:0000259" key="10">
    <source>
        <dbReference type="Pfam" id="PF17886"/>
    </source>
</evidence>
<comment type="function">
    <text evidence="7">Anion-transporting ATPase. Catalyzes the extrusion of arsenite.</text>
</comment>
<name>A0A6I3JBX5_9ACTN</name>
<gene>
    <name evidence="11" type="ORF">GGQ22_10695</name>
</gene>
<dbReference type="AlphaFoldDB" id="A0A6I3JBX5"/>
<dbReference type="RefSeq" id="WP_154611999.1">
    <property type="nucleotide sequence ID" value="NZ_CP053660.1"/>
</dbReference>
<evidence type="ECO:0000256" key="2">
    <source>
        <dbReference type="ARBA" id="ARBA00022741"/>
    </source>
</evidence>
<dbReference type="PANTHER" id="PTHR10803">
    <property type="entry name" value="ARSENICAL PUMP-DRIVING ATPASE ARSENITE-TRANSLOCATING ATPASE"/>
    <property type="match status" value="1"/>
</dbReference>
<reference evidence="11 12" key="1">
    <citation type="submission" date="2019-10" db="EMBL/GenBank/DDBJ databases">
        <title>Nocardioides novel species isolated from the excrement of Marmot.</title>
        <authorList>
            <person name="Zhang G."/>
        </authorList>
    </citation>
    <scope>NUCLEOTIDE SEQUENCE [LARGE SCALE GENOMIC DNA]</scope>
    <source>
        <strain evidence="12">zg-579</strain>
    </source>
</reference>
<evidence type="ECO:0000256" key="7">
    <source>
        <dbReference type="ARBA" id="ARBA00059736"/>
    </source>
</evidence>
<dbReference type="GO" id="GO:0016887">
    <property type="term" value="F:ATP hydrolysis activity"/>
    <property type="evidence" value="ECO:0007669"/>
    <property type="project" value="InterPro"/>
</dbReference>
<protein>
    <recommendedName>
        <fullName evidence="8">arsenite-transporting ATPase</fullName>
        <ecNumber evidence="8">7.3.2.7</ecNumber>
    </recommendedName>
</protein>
<dbReference type="EC" id="7.3.2.7" evidence="8"/>
<evidence type="ECO:0000256" key="1">
    <source>
        <dbReference type="ARBA" id="ARBA00011040"/>
    </source>
</evidence>
<dbReference type="GO" id="GO:0005524">
    <property type="term" value="F:ATP binding"/>
    <property type="evidence" value="ECO:0007669"/>
    <property type="project" value="UniProtKB-KW"/>
</dbReference>
<keyword evidence="4" id="KW-0059">Arsenical resistance</keyword>
<dbReference type="InterPro" id="IPR027417">
    <property type="entry name" value="P-loop_NTPase"/>
</dbReference>
<dbReference type="SUPFAM" id="SSF52540">
    <property type="entry name" value="P-loop containing nucleoside triphosphate hydrolases"/>
    <property type="match status" value="1"/>
</dbReference>
<dbReference type="Gene3D" id="2.60.40.790">
    <property type="match status" value="1"/>
</dbReference>
<keyword evidence="3" id="KW-0067">ATP-binding</keyword>
<dbReference type="InterPro" id="IPR040612">
    <property type="entry name" value="ArsA_HSP20-like"/>
</dbReference>
<comment type="similarity">
    <text evidence="1">Belongs to the arsA ATPase family.</text>
</comment>
<evidence type="ECO:0000256" key="8">
    <source>
        <dbReference type="ARBA" id="ARBA00066752"/>
    </source>
</evidence>
<comment type="caution">
    <text evidence="11">The sequence shown here is derived from an EMBL/GenBank/DDBJ whole genome shotgun (WGS) entry which is preliminary data.</text>
</comment>
<keyword evidence="12" id="KW-1185">Reference proteome</keyword>
<dbReference type="EMBL" id="WLCI01000011">
    <property type="protein sequence ID" value="MTB95553.1"/>
    <property type="molecule type" value="Genomic_DNA"/>
</dbReference>
<evidence type="ECO:0000313" key="12">
    <source>
        <dbReference type="Proteomes" id="UP000433406"/>
    </source>
</evidence>
<dbReference type="Gene3D" id="3.40.50.300">
    <property type="entry name" value="P-loop containing nucleotide triphosphate hydrolases"/>
    <property type="match status" value="1"/>
</dbReference>
<dbReference type="Pfam" id="PF17886">
    <property type="entry name" value="ArsA_HSP20"/>
    <property type="match status" value="1"/>
</dbReference>
<feature type="domain" description="ArsA/GET3 Anion-transporting ATPase-like" evidence="9">
    <location>
        <begin position="1"/>
        <end position="301"/>
    </location>
</feature>
<sequence>MRLLLLTGKGGVGKSTVAAGTAALAAAAGHRTLVLSTDAAHSLADAFGAPVGPDPTEVAERLFVQQVDAQLRFQESWGEVQRYLLSVLDSAGVDRLAAEELTVLPGAEEVLALLELRLQVLSGAWDVVVVDCAPTAETLRLLALPEALGWYMDRVLPTQARVVKALKPVLSRAAGVPMPGGSVFEAVERLHAELDEVRSLLQGPDASVRLVLTPESVVVAEARRSWTSLSLYGYRVDGVVANRVFPPADGDAWRAGWVEAQQRVLAEVDQSFVGLPVWRSAYRPAEPVGVEALRALAAEVYAGADPLALPAADGPFRVSRTAEGAVLRLRLPLVARDDVDLARAHDELVVTVGSYRRPITLPAALVHLEVAGARVEDGELQVRFRDPRTASARGATA</sequence>
<dbReference type="SUPFAM" id="SSF49764">
    <property type="entry name" value="HSP20-like chaperones"/>
    <property type="match status" value="1"/>
</dbReference>
<dbReference type="CDD" id="cd02035">
    <property type="entry name" value="ArsA"/>
    <property type="match status" value="1"/>
</dbReference>
<keyword evidence="2" id="KW-0547">Nucleotide-binding</keyword>
<dbReference type="InterPro" id="IPR025723">
    <property type="entry name" value="ArsA/GET3_ATPase-like"/>
</dbReference>
<evidence type="ECO:0000256" key="5">
    <source>
        <dbReference type="ARBA" id="ARBA00022967"/>
    </source>
</evidence>
<dbReference type="FunFam" id="3.40.50.300:FF:001801">
    <property type="entry name" value="Putative arsenical pump-driving ATPase"/>
    <property type="match status" value="1"/>
</dbReference>
<dbReference type="GO" id="GO:0015446">
    <property type="term" value="F:ATPase-coupled arsenite transmembrane transporter activity"/>
    <property type="evidence" value="ECO:0007669"/>
    <property type="project" value="UniProtKB-EC"/>
</dbReference>
<dbReference type="Pfam" id="PF02374">
    <property type="entry name" value="ArsA_ATPase"/>
    <property type="match status" value="1"/>
</dbReference>
<dbReference type="InterPro" id="IPR008978">
    <property type="entry name" value="HSP20-like_chaperone"/>
</dbReference>
<evidence type="ECO:0000256" key="6">
    <source>
        <dbReference type="ARBA" id="ARBA00052296"/>
    </source>
</evidence>
<feature type="domain" description="ArsA HSP20-like" evidence="10">
    <location>
        <begin position="324"/>
        <end position="384"/>
    </location>
</feature>
<evidence type="ECO:0000256" key="3">
    <source>
        <dbReference type="ARBA" id="ARBA00022840"/>
    </source>
</evidence>
<proteinExistence type="inferred from homology"/>
<evidence type="ECO:0000259" key="9">
    <source>
        <dbReference type="Pfam" id="PF02374"/>
    </source>
</evidence>
<dbReference type="Proteomes" id="UP000433406">
    <property type="component" value="Unassembled WGS sequence"/>
</dbReference>
<dbReference type="NCBIfam" id="TIGR00345">
    <property type="entry name" value="GET3_arsA_TRC40"/>
    <property type="match status" value="1"/>
</dbReference>
<accession>A0A6I3JBX5</accession>
<evidence type="ECO:0000256" key="4">
    <source>
        <dbReference type="ARBA" id="ARBA00022849"/>
    </source>
</evidence>
<dbReference type="InterPro" id="IPR016300">
    <property type="entry name" value="ATPase_ArsA/GET3"/>
</dbReference>
<organism evidence="11 12">
    <name type="scientific">Nocardioides marmotae</name>
    <dbReference type="NCBI Taxonomy" id="2663857"/>
    <lineage>
        <taxon>Bacteria</taxon>
        <taxon>Bacillati</taxon>
        <taxon>Actinomycetota</taxon>
        <taxon>Actinomycetes</taxon>
        <taxon>Propionibacteriales</taxon>
        <taxon>Nocardioidaceae</taxon>
        <taxon>Nocardioides</taxon>
    </lineage>
</organism>
<comment type="catalytic activity">
    <reaction evidence="6">
        <text>arsenite(in) + ATP + H2O = arsenite(out) + ADP + phosphate + H(+)</text>
        <dbReference type="Rhea" id="RHEA:11348"/>
        <dbReference type="ChEBI" id="CHEBI:15377"/>
        <dbReference type="ChEBI" id="CHEBI:15378"/>
        <dbReference type="ChEBI" id="CHEBI:29242"/>
        <dbReference type="ChEBI" id="CHEBI:30616"/>
        <dbReference type="ChEBI" id="CHEBI:43474"/>
        <dbReference type="ChEBI" id="CHEBI:456216"/>
        <dbReference type="EC" id="7.3.2.7"/>
    </reaction>
</comment>
<dbReference type="PANTHER" id="PTHR10803:SF3">
    <property type="entry name" value="ATPASE GET3"/>
    <property type="match status" value="1"/>
</dbReference>
<evidence type="ECO:0000313" key="11">
    <source>
        <dbReference type="EMBL" id="MTB95553.1"/>
    </source>
</evidence>
<keyword evidence="5" id="KW-1278">Translocase</keyword>